<dbReference type="InterPro" id="IPR020821">
    <property type="entry name" value="ENPP1-3/EXOG-like_nuc-like"/>
</dbReference>
<dbReference type="SMART" id="SM00892">
    <property type="entry name" value="Endonuclease_NS"/>
    <property type="match status" value="1"/>
</dbReference>
<dbReference type="GO" id="GO:0016787">
    <property type="term" value="F:hydrolase activity"/>
    <property type="evidence" value="ECO:0007669"/>
    <property type="project" value="InterPro"/>
</dbReference>
<dbReference type="InterPro" id="IPR044925">
    <property type="entry name" value="His-Me_finger_sf"/>
</dbReference>
<name>A0A3N0YJA0_ANAGA</name>
<keyword evidence="4" id="KW-0378">Hydrolase</keyword>
<dbReference type="OrthoDB" id="69221at2759"/>
<dbReference type="InterPro" id="IPR044929">
    <property type="entry name" value="DNA/RNA_non-sp_Endonuclease_sf"/>
</dbReference>
<evidence type="ECO:0000313" key="4">
    <source>
        <dbReference type="EMBL" id="ROL45971.1"/>
    </source>
</evidence>
<evidence type="ECO:0000313" key="5">
    <source>
        <dbReference type="Proteomes" id="UP000281406"/>
    </source>
</evidence>
<proteinExistence type="predicted"/>
<evidence type="ECO:0000256" key="1">
    <source>
        <dbReference type="SAM" id="SignalP"/>
    </source>
</evidence>
<dbReference type="PANTHER" id="PTHR21472:SF15">
    <property type="entry name" value="ENDONUCLEASE DOMAIN-CONTAINING 1 PROTEIN-RELATED"/>
    <property type="match status" value="1"/>
</dbReference>
<sequence length="283" mass="32420">MTMRLFVVSILLLFGFPFIVTKVVDSFGTCNEFFLKGQPPTIKDILENSVSKNNNRYKIICQKYKNAYRFADFYDITNKIPVFSAYKYTGSATGRPHLPSWMIEPQLETLGDEMREPCVNQAFPGNDQTVLNHGHLFPNAHAADKDTAESTFTMTNIVPQYETFNSGSWLKMEENVRTYMNSHCRDKDKASNTLAYVLTGAVPSGSAQLNERVNVPSHMWTAFCCYNSESKKWESQAHWAENIEESKDQGKTISTKTLQELQEFLEIKYNKEYKLFINDCLGN</sequence>
<feature type="signal peptide" evidence="1">
    <location>
        <begin position="1"/>
        <end position="21"/>
    </location>
</feature>
<dbReference type="AlphaFoldDB" id="A0A3N0YJA0"/>
<feature type="chain" id="PRO_5018256732" evidence="1">
    <location>
        <begin position="22"/>
        <end position="283"/>
    </location>
</feature>
<dbReference type="GO" id="GO:0003676">
    <property type="term" value="F:nucleic acid binding"/>
    <property type="evidence" value="ECO:0007669"/>
    <property type="project" value="InterPro"/>
</dbReference>
<protein>
    <submittedName>
        <fullName evidence="4">Endonuclease domain-containing 1 protein</fullName>
    </submittedName>
</protein>
<feature type="domain" description="ENPP1-3/EXOG-like endonuclease/phosphodiesterase" evidence="2">
    <location>
        <begin position="67"/>
        <end position="274"/>
    </location>
</feature>
<evidence type="ECO:0000259" key="2">
    <source>
        <dbReference type="SMART" id="SM00477"/>
    </source>
</evidence>
<dbReference type="InterPro" id="IPR039015">
    <property type="entry name" value="ENDOD1"/>
</dbReference>
<dbReference type="InterPro" id="IPR001604">
    <property type="entry name" value="Endo_G_ENPP1-like_dom"/>
</dbReference>
<dbReference type="SMART" id="SM00477">
    <property type="entry name" value="NUC"/>
    <property type="match status" value="1"/>
</dbReference>
<dbReference type="PANTHER" id="PTHR21472">
    <property type="entry name" value="ENDONUCLEASE DOMAIN-CONTAINING 1 PROTEIN ENDOD1"/>
    <property type="match status" value="1"/>
</dbReference>
<dbReference type="GO" id="GO:0046872">
    <property type="term" value="F:metal ion binding"/>
    <property type="evidence" value="ECO:0007669"/>
    <property type="project" value="InterPro"/>
</dbReference>
<feature type="domain" description="DNA/RNA non-specific endonuclease/pyrophosphatase/phosphodiesterase" evidence="3">
    <location>
        <begin position="66"/>
        <end position="276"/>
    </location>
</feature>
<dbReference type="Gene3D" id="3.40.570.10">
    <property type="entry name" value="Extracellular Endonuclease, subunit A"/>
    <property type="match status" value="1"/>
</dbReference>
<dbReference type="SUPFAM" id="SSF54060">
    <property type="entry name" value="His-Me finger endonucleases"/>
    <property type="match status" value="1"/>
</dbReference>
<comment type="caution">
    <text evidence="4">The sequence shown here is derived from an EMBL/GenBank/DDBJ whole genome shotgun (WGS) entry which is preliminary data.</text>
</comment>
<organism evidence="4 5">
    <name type="scientific">Anabarilius grahami</name>
    <name type="common">Kanglang fish</name>
    <name type="synonym">Barilius grahami</name>
    <dbReference type="NCBI Taxonomy" id="495550"/>
    <lineage>
        <taxon>Eukaryota</taxon>
        <taxon>Metazoa</taxon>
        <taxon>Chordata</taxon>
        <taxon>Craniata</taxon>
        <taxon>Vertebrata</taxon>
        <taxon>Euteleostomi</taxon>
        <taxon>Actinopterygii</taxon>
        <taxon>Neopterygii</taxon>
        <taxon>Teleostei</taxon>
        <taxon>Ostariophysi</taxon>
        <taxon>Cypriniformes</taxon>
        <taxon>Xenocyprididae</taxon>
        <taxon>Xenocypridinae</taxon>
        <taxon>Xenocypridinae incertae sedis</taxon>
        <taxon>Anabarilius</taxon>
    </lineage>
</organism>
<dbReference type="Pfam" id="PF01223">
    <property type="entry name" value="Endonuclease_NS"/>
    <property type="match status" value="1"/>
</dbReference>
<dbReference type="GO" id="GO:0004519">
    <property type="term" value="F:endonuclease activity"/>
    <property type="evidence" value="ECO:0007669"/>
    <property type="project" value="UniProtKB-KW"/>
</dbReference>
<keyword evidence="4" id="KW-0255">Endonuclease</keyword>
<keyword evidence="4" id="KW-0540">Nuclease</keyword>
<gene>
    <name evidence="4" type="ORF">DPX16_4785</name>
</gene>
<dbReference type="Proteomes" id="UP000281406">
    <property type="component" value="Unassembled WGS sequence"/>
</dbReference>
<evidence type="ECO:0000259" key="3">
    <source>
        <dbReference type="SMART" id="SM00892"/>
    </source>
</evidence>
<keyword evidence="5" id="KW-1185">Reference proteome</keyword>
<accession>A0A3N0YJA0</accession>
<dbReference type="EMBL" id="RJVU01042532">
    <property type="protein sequence ID" value="ROL45971.1"/>
    <property type="molecule type" value="Genomic_DNA"/>
</dbReference>
<reference evidence="4 5" key="1">
    <citation type="submission" date="2018-10" db="EMBL/GenBank/DDBJ databases">
        <title>Genome assembly for a Yunnan-Guizhou Plateau 3E fish, Anabarilius grahami (Regan), and its evolutionary and genetic applications.</title>
        <authorList>
            <person name="Jiang W."/>
        </authorList>
    </citation>
    <scope>NUCLEOTIDE SEQUENCE [LARGE SCALE GENOMIC DNA]</scope>
    <source>
        <strain evidence="4">AG-KIZ</strain>
        <tissue evidence="4">Muscle</tissue>
    </source>
</reference>
<keyword evidence="1" id="KW-0732">Signal</keyword>